<dbReference type="InterPro" id="IPR024665">
    <property type="entry name" value="TSP/COMP_CC"/>
</dbReference>
<dbReference type="SMART" id="SM00181">
    <property type="entry name" value="EGF"/>
    <property type="match status" value="4"/>
</dbReference>
<dbReference type="Gene3D" id="2.60.120.200">
    <property type="match status" value="1"/>
</dbReference>
<dbReference type="InterPro" id="IPR017897">
    <property type="entry name" value="Thrombospondin_3_rpt"/>
</dbReference>
<feature type="compositionally biased region" description="Basic and acidic residues" evidence="9">
    <location>
        <begin position="283"/>
        <end position="300"/>
    </location>
</feature>
<dbReference type="Gene3D" id="1.20.5.10">
    <property type="match status" value="1"/>
</dbReference>
<evidence type="ECO:0000256" key="3">
    <source>
        <dbReference type="ARBA" id="ARBA00022729"/>
    </source>
</evidence>
<evidence type="ECO:0000313" key="13">
    <source>
        <dbReference type="Proteomes" id="UP000694915"/>
    </source>
</evidence>
<comment type="caution">
    <text evidence="7">Lacks conserved residue(s) required for the propagation of feature annotation.</text>
</comment>
<dbReference type="CDD" id="cd00054">
    <property type="entry name" value="EGF_CA"/>
    <property type="match status" value="2"/>
</dbReference>
<keyword evidence="10" id="KW-0472">Membrane</keyword>
<dbReference type="Proteomes" id="UP000694915">
    <property type="component" value="Unplaced"/>
</dbReference>
<evidence type="ECO:0000313" key="14">
    <source>
        <dbReference type="RefSeq" id="XP_026645085.1"/>
    </source>
</evidence>
<evidence type="ECO:0000256" key="4">
    <source>
        <dbReference type="ARBA" id="ARBA00022737"/>
    </source>
</evidence>
<comment type="similarity">
    <text evidence="1">Belongs to the thrombospondin family.</text>
</comment>
<feature type="region of interest" description="Disordered" evidence="9">
    <location>
        <begin position="571"/>
        <end position="593"/>
    </location>
</feature>
<dbReference type="Pfam" id="PF07645">
    <property type="entry name" value="EGF_CA"/>
    <property type="match status" value="2"/>
</dbReference>
<dbReference type="InterPro" id="IPR013320">
    <property type="entry name" value="ConA-like_dom_sf"/>
</dbReference>
<evidence type="ECO:0000256" key="7">
    <source>
        <dbReference type="PROSITE-ProRule" id="PRU00076"/>
    </source>
</evidence>
<dbReference type="SUPFAM" id="SSF49899">
    <property type="entry name" value="Concanavalin A-like lectins/glucanases"/>
    <property type="match status" value="1"/>
</dbReference>
<dbReference type="RefSeq" id="XP_026645085.1">
    <property type="nucleotide sequence ID" value="XM_026789284.1"/>
</dbReference>
<dbReference type="InterPro" id="IPR003367">
    <property type="entry name" value="Thrombospondin_3-like_rpt"/>
</dbReference>
<dbReference type="SUPFAM" id="SSF57196">
    <property type="entry name" value="EGF/Laminin"/>
    <property type="match status" value="1"/>
</dbReference>
<feature type="repeat" description="TSP type-3" evidence="8">
    <location>
        <begin position="576"/>
        <end position="611"/>
    </location>
</feature>
<sequence>MEKPELWGALALLLVCFYSCSSQDLQVIDLLTLGESRQTVAVAEKIRTALLTAGDIYLLSTFRLPPKQGGVLFGLYSRQDNTRWLEASVVGKINKVLVRYQREDGKVHAVNLQQAGLADGRTHTALLRLRGPSRPSPGLQLYVDCKLGDQHAGLPALAPIPPAEVSGLEIRTGQKAYLRMQGFVESMKIIIGGSMARVGALSECPFQGDDSIHSAVTSALQSILGEQTKALVTQLTLFNQILVELRDDIRDQVWVGQPRRLLTLGWGGGCGGLTAPPSAGEGDVSHPEHHHGVSGFHEQRSHCSPNPCFRGVDCMEVYEYPGYRCGPCPPGLQGNGTHCDDINECAHSDPCFPGSSCINTMPGFHCEACPPGYKGTQVSGVGIDYARASKQVCNDIDECNDGDNGGCDPNSICTNTVGSFKCGPCRLGFLGNQSQGCLPARTCHSPAHSPCHVHAHCLFERNGAVSCQCNVGWAGNGNVCGPDTDIDGYPDQALPCMDNNKHCKQDNCLLTPNSGQEDADNDGVGDQCDDDADGDGIKNVEDNCRLFPNKDQQNSDTDSFGDACDNCPNVPNNDQKDTDGNGEGDACDNDVDGDGIPNGLDNCPKVPNPLQTDRDEDGVGDACDSCPEMSNPTQMQTATWWGMSVIPMKTAMETGIRTPRTTVPSCQTALSWTRTMTVLGMSVMGMMTMMVSQTMCLLGLTTAVWYPILTRKTPTVRLGSQRWLATLIQADLKGVRGDSWRGLSTGLSAQAMVLVTCVRMTLTTMQWLTPWMCVRKVQRLPSQIFGPIRLWFWIPRVMLRLTQTGWCSIRYAGQWAGQVLADQTSCWYLGGICVPGAGLFKNFFLSLTTPGHGNCSDYE</sequence>
<dbReference type="GeneID" id="101995796"/>
<dbReference type="SUPFAM" id="SSF103647">
    <property type="entry name" value="TSP type-3 repeat"/>
    <property type="match status" value="2"/>
</dbReference>
<evidence type="ECO:0000256" key="9">
    <source>
        <dbReference type="SAM" id="MobiDB-lite"/>
    </source>
</evidence>
<feature type="repeat" description="TSP type-3" evidence="8">
    <location>
        <begin position="517"/>
        <end position="552"/>
    </location>
</feature>
<keyword evidence="4" id="KW-0677">Repeat</keyword>
<reference evidence="14 15" key="1">
    <citation type="submission" date="2025-05" db="UniProtKB">
        <authorList>
            <consortium name="RefSeq"/>
        </authorList>
    </citation>
    <scope>IDENTIFICATION</scope>
</reference>
<protein>
    <submittedName>
        <fullName evidence="14 15">Thrombospondin-3 isoform X5</fullName>
    </submittedName>
</protein>
<keyword evidence="3 11" id="KW-0732">Signal</keyword>
<dbReference type="PROSITE" id="PS51234">
    <property type="entry name" value="TSP3"/>
    <property type="match status" value="2"/>
</dbReference>
<gene>
    <name evidence="14 15" type="primary">Thbs3</name>
</gene>
<dbReference type="Pfam" id="PF11598">
    <property type="entry name" value="COMP"/>
    <property type="match status" value="1"/>
</dbReference>
<evidence type="ECO:0000313" key="15">
    <source>
        <dbReference type="RefSeq" id="XP_026645086.1"/>
    </source>
</evidence>
<evidence type="ECO:0000256" key="10">
    <source>
        <dbReference type="SAM" id="Phobius"/>
    </source>
</evidence>
<evidence type="ECO:0000256" key="1">
    <source>
        <dbReference type="ARBA" id="ARBA00009456"/>
    </source>
</evidence>
<accession>A0ABM1USX4</accession>
<dbReference type="InterPro" id="IPR018097">
    <property type="entry name" value="EGF_Ca-bd_CS"/>
</dbReference>
<dbReference type="SMART" id="SM00179">
    <property type="entry name" value="EGF_CA"/>
    <property type="match status" value="2"/>
</dbReference>
<dbReference type="InterPro" id="IPR000742">
    <property type="entry name" value="EGF"/>
</dbReference>
<dbReference type="RefSeq" id="XP_026645086.1">
    <property type="nucleotide sequence ID" value="XM_026789285.1"/>
</dbReference>
<dbReference type="SUPFAM" id="SSF58006">
    <property type="entry name" value="Assembly domain of cartilage oligomeric matrix protein"/>
    <property type="match status" value="1"/>
</dbReference>
<dbReference type="PANTHER" id="PTHR10199:SF89">
    <property type="entry name" value="THROMBOSPONDIN-3"/>
    <property type="match status" value="1"/>
</dbReference>
<evidence type="ECO:0000256" key="8">
    <source>
        <dbReference type="PROSITE-ProRule" id="PRU00634"/>
    </source>
</evidence>
<dbReference type="PROSITE" id="PS01187">
    <property type="entry name" value="EGF_CA"/>
    <property type="match status" value="2"/>
</dbReference>
<dbReference type="Gene3D" id="2.10.25.10">
    <property type="entry name" value="Laminin"/>
    <property type="match status" value="4"/>
</dbReference>
<feature type="domain" description="EGF-like" evidence="12">
    <location>
        <begin position="341"/>
        <end position="379"/>
    </location>
</feature>
<evidence type="ECO:0000256" key="2">
    <source>
        <dbReference type="ARBA" id="ARBA00022536"/>
    </source>
</evidence>
<feature type="transmembrane region" description="Helical" evidence="10">
    <location>
        <begin position="683"/>
        <end position="708"/>
    </location>
</feature>
<keyword evidence="10" id="KW-1133">Transmembrane helix</keyword>
<feature type="region of interest" description="Disordered" evidence="9">
    <location>
        <begin position="277"/>
        <end position="300"/>
    </location>
</feature>
<dbReference type="PROSITE" id="PS01186">
    <property type="entry name" value="EGF_2"/>
    <property type="match status" value="1"/>
</dbReference>
<keyword evidence="13" id="KW-1185">Reference proteome</keyword>
<dbReference type="Gene3D" id="4.10.1080.10">
    <property type="entry name" value="TSP type-3 repeat"/>
    <property type="match status" value="1"/>
</dbReference>
<proteinExistence type="inferred from homology"/>
<dbReference type="InterPro" id="IPR001881">
    <property type="entry name" value="EGF-like_Ca-bd_dom"/>
</dbReference>
<dbReference type="InterPro" id="IPR046970">
    <property type="entry name" value="TSP/COMP_CC_sf"/>
</dbReference>
<keyword evidence="5 8" id="KW-0106">Calcium</keyword>
<evidence type="ECO:0000259" key="12">
    <source>
        <dbReference type="PROSITE" id="PS50026"/>
    </source>
</evidence>
<keyword evidence="6" id="KW-1015">Disulfide bond</keyword>
<dbReference type="InterPro" id="IPR049883">
    <property type="entry name" value="NOTCH1_EGF-like"/>
</dbReference>
<evidence type="ECO:0000256" key="11">
    <source>
        <dbReference type="SAM" id="SignalP"/>
    </source>
</evidence>
<dbReference type="InterPro" id="IPR028974">
    <property type="entry name" value="TSP_type-3_rpt"/>
</dbReference>
<dbReference type="InterPro" id="IPR048287">
    <property type="entry name" value="TSPN-like_N"/>
</dbReference>
<keyword evidence="10" id="KW-0812">Transmembrane</keyword>
<evidence type="ECO:0000256" key="5">
    <source>
        <dbReference type="ARBA" id="ARBA00022837"/>
    </source>
</evidence>
<keyword evidence="2 7" id="KW-0245">EGF-like domain</keyword>
<evidence type="ECO:0000256" key="6">
    <source>
        <dbReference type="ARBA" id="ARBA00023157"/>
    </source>
</evidence>
<dbReference type="PANTHER" id="PTHR10199">
    <property type="entry name" value="THROMBOSPONDIN"/>
    <property type="match status" value="1"/>
</dbReference>
<dbReference type="PROSITE" id="PS50026">
    <property type="entry name" value="EGF_3"/>
    <property type="match status" value="1"/>
</dbReference>
<feature type="signal peptide" evidence="11">
    <location>
        <begin position="1"/>
        <end position="22"/>
    </location>
</feature>
<organism evidence="13 15">
    <name type="scientific">Microtus ochrogaster</name>
    <name type="common">Prairie vole</name>
    <dbReference type="NCBI Taxonomy" id="79684"/>
    <lineage>
        <taxon>Eukaryota</taxon>
        <taxon>Metazoa</taxon>
        <taxon>Chordata</taxon>
        <taxon>Craniata</taxon>
        <taxon>Vertebrata</taxon>
        <taxon>Euteleostomi</taxon>
        <taxon>Mammalia</taxon>
        <taxon>Eutheria</taxon>
        <taxon>Euarchontoglires</taxon>
        <taxon>Glires</taxon>
        <taxon>Rodentia</taxon>
        <taxon>Myomorpha</taxon>
        <taxon>Muroidea</taxon>
        <taxon>Cricetidae</taxon>
        <taxon>Arvicolinae</taxon>
        <taxon>Microtus</taxon>
    </lineage>
</organism>
<feature type="compositionally biased region" description="Acidic residues" evidence="9">
    <location>
        <begin position="580"/>
        <end position="593"/>
    </location>
</feature>
<name>A0ABM1USX4_MICOH</name>
<dbReference type="SMART" id="SM00210">
    <property type="entry name" value="TSPN"/>
    <property type="match status" value="1"/>
</dbReference>
<dbReference type="Pfam" id="PF02412">
    <property type="entry name" value="TSP_3"/>
    <property type="match status" value="2"/>
</dbReference>
<feature type="chain" id="PRO_5045023368" evidence="11">
    <location>
        <begin position="23"/>
        <end position="859"/>
    </location>
</feature>